<evidence type="ECO:0000313" key="2">
    <source>
        <dbReference type="Proteomes" id="UP001069802"/>
    </source>
</evidence>
<accession>A0ABT4LNW2</accession>
<evidence type="ECO:0000313" key="1">
    <source>
        <dbReference type="EMBL" id="MCZ4282835.1"/>
    </source>
</evidence>
<keyword evidence="2" id="KW-1185">Reference proteome</keyword>
<name>A0ABT4LNW2_9PROT</name>
<proteinExistence type="predicted"/>
<reference evidence="1" key="1">
    <citation type="submission" date="2022-12" db="EMBL/GenBank/DDBJ databases">
        <title>Bacterial isolates from different developmental stages of Nematostella vectensis.</title>
        <authorList>
            <person name="Fraune S."/>
        </authorList>
    </citation>
    <scope>NUCLEOTIDE SEQUENCE</scope>
    <source>
        <strain evidence="1">G21630-S1</strain>
    </source>
</reference>
<protein>
    <submittedName>
        <fullName evidence="1">Uncharacterized protein</fullName>
    </submittedName>
</protein>
<dbReference type="RefSeq" id="WP_269424979.1">
    <property type="nucleotide sequence ID" value="NZ_JAPWGY010000011.1"/>
</dbReference>
<dbReference type="EMBL" id="JAPWGY010000011">
    <property type="protein sequence ID" value="MCZ4282835.1"/>
    <property type="molecule type" value="Genomic_DNA"/>
</dbReference>
<comment type="caution">
    <text evidence="1">The sequence shown here is derived from an EMBL/GenBank/DDBJ whole genome shotgun (WGS) entry which is preliminary data.</text>
</comment>
<organism evidence="1 2">
    <name type="scientific">Kiloniella laminariae</name>
    <dbReference type="NCBI Taxonomy" id="454162"/>
    <lineage>
        <taxon>Bacteria</taxon>
        <taxon>Pseudomonadati</taxon>
        <taxon>Pseudomonadota</taxon>
        <taxon>Alphaproteobacteria</taxon>
        <taxon>Rhodospirillales</taxon>
        <taxon>Kiloniellaceae</taxon>
        <taxon>Kiloniella</taxon>
    </lineage>
</organism>
<dbReference type="Proteomes" id="UP001069802">
    <property type="component" value="Unassembled WGS sequence"/>
</dbReference>
<sequence length="88" mass="10072">MKKYVSPGKATRFSETLFCLDERKVSYKKMLKSVLMVLNKPAVGGFLSQETASFSRLPLLVFRLSQTRQSRNGPGGIFRRVYGRAFYE</sequence>
<gene>
    <name evidence="1" type="ORF">O4H49_18770</name>
</gene>